<feature type="binding site" evidence="7">
    <location>
        <position position="71"/>
    </location>
    <ligand>
        <name>tRNA</name>
        <dbReference type="ChEBI" id="CHEBI:17843"/>
    </ligand>
</feature>
<evidence type="ECO:0000256" key="8">
    <source>
        <dbReference type="RuleBase" id="RU000673"/>
    </source>
</evidence>
<name>A0A6L6YG95_9BURK</name>
<feature type="active site" description="Proton acceptor" evidence="7">
    <location>
        <position position="23"/>
    </location>
</feature>
<evidence type="ECO:0000256" key="7">
    <source>
        <dbReference type="HAMAP-Rule" id="MF_00083"/>
    </source>
</evidence>
<dbReference type="Proteomes" id="UP000472580">
    <property type="component" value="Unassembled WGS sequence"/>
</dbReference>
<dbReference type="Gene3D" id="3.40.50.1470">
    <property type="entry name" value="Peptidyl-tRNA hydrolase"/>
    <property type="match status" value="1"/>
</dbReference>
<dbReference type="PANTHER" id="PTHR17224">
    <property type="entry name" value="PEPTIDYL-TRNA HYDROLASE"/>
    <property type="match status" value="1"/>
</dbReference>
<feature type="site" description="Discriminates between blocked and unblocked aminoacyl-tRNA" evidence="7">
    <location>
        <position position="13"/>
    </location>
</feature>
<dbReference type="EC" id="3.1.1.29" evidence="1 7"/>
<keyword evidence="11" id="KW-1185">Reference proteome</keyword>
<keyword evidence="4 7" id="KW-0694">RNA-binding</keyword>
<dbReference type="AlphaFoldDB" id="A0A6L6YG95"/>
<comment type="catalytic activity">
    <reaction evidence="7 8">
        <text>an N-acyl-L-alpha-aminoacyl-tRNA + H2O = an N-acyl-L-amino acid + a tRNA + H(+)</text>
        <dbReference type="Rhea" id="RHEA:54448"/>
        <dbReference type="Rhea" id="RHEA-COMP:10123"/>
        <dbReference type="Rhea" id="RHEA-COMP:13883"/>
        <dbReference type="ChEBI" id="CHEBI:15377"/>
        <dbReference type="ChEBI" id="CHEBI:15378"/>
        <dbReference type="ChEBI" id="CHEBI:59874"/>
        <dbReference type="ChEBI" id="CHEBI:78442"/>
        <dbReference type="ChEBI" id="CHEBI:138191"/>
        <dbReference type="EC" id="3.1.1.29"/>
    </reaction>
</comment>
<dbReference type="PROSITE" id="PS01195">
    <property type="entry name" value="PEPT_TRNA_HYDROL_1"/>
    <property type="match status" value="1"/>
</dbReference>
<evidence type="ECO:0000256" key="3">
    <source>
        <dbReference type="ARBA" id="ARBA00022801"/>
    </source>
</evidence>
<dbReference type="PANTHER" id="PTHR17224:SF1">
    <property type="entry name" value="PEPTIDYL-TRNA HYDROLASE"/>
    <property type="match status" value="1"/>
</dbReference>
<dbReference type="GO" id="GO:0006515">
    <property type="term" value="P:protein quality control for misfolded or incompletely synthesized proteins"/>
    <property type="evidence" value="ECO:0007669"/>
    <property type="project" value="UniProtKB-UniRule"/>
</dbReference>
<dbReference type="NCBIfam" id="TIGR00447">
    <property type="entry name" value="pth"/>
    <property type="match status" value="1"/>
</dbReference>
<proteinExistence type="inferred from homology"/>
<dbReference type="EMBL" id="WSRP01000002">
    <property type="protein sequence ID" value="MVX55829.1"/>
    <property type="molecule type" value="Genomic_DNA"/>
</dbReference>
<comment type="function">
    <text evidence="7">Catalyzes the release of premature peptidyl moieties from peptidyl-tRNA molecules trapped in stalled 50S ribosomal subunits, and thus maintains levels of free tRNAs and 50S ribosomes.</text>
</comment>
<dbReference type="HAMAP" id="MF_00083">
    <property type="entry name" value="Pept_tRNA_hydro_bact"/>
    <property type="match status" value="1"/>
</dbReference>
<dbReference type="PROSITE" id="PS01196">
    <property type="entry name" value="PEPT_TRNA_HYDROL_2"/>
    <property type="match status" value="1"/>
</dbReference>
<evidence type="ECO:0000256" key="5">
    <source>
        <dbReference type="ARBA" id="ARBA00038063"/>
    </source>
</evidence>
<comment type="subcellular location">
    <subcellularLocation>
        <location evidence="7">Cytoplasm</location>
    </subcellularLocation>
</comment>
<gene>
    <name evidence="7" type="primary">pth</name>
    <name evidence="10" type="ORF">E5987_01230</name>
</gene>
<dbReference type="GO" id="GO:0072344">
    <property type="term" value="P:rescue of stalled ribosome"/>
    <property type="evidence" value="ECO:0007669"/>
    <property type="project" value="UniProtKB-UniRule"/>
</dbReference>
<evidence type="ECO:0000256" key="4">
    <source>
        <dbReference type="ARBA" id="ARBA00022884"/>
    </source>
</evidence>
<comment type="function">
    <text evidence="7">Hydrolyzes ribosome-free peptidyl-tRNAs (with 1 or more amino acids incorporated), which drop off the ribosome during protein synthesis, or as a result of ribosome stalling.</text>
</comment>
<dbReference type="GO" id="GO:0004045">
    <property type="term" value="F:peptidyl-tRNA hydrolase activity"/>
    <property type="evidence" value="ECO:0007669"/>
    <property type="project" value="UniProtKB-UniRule"/>
</dbReference>
<evidence type="ECO:0000256" key="6">
    <source>
        <dbReference type="ARBA" id="ARBA00050038"/>
    </source>
</evidence>
<protein>
    <recommendedName>
        <fullName evidence="6 7">Peptidyl-tRNA hydrolase</fullName>
        <shortName evidence="7">Pth</shortName>
        <ecNumber evidence="1 7">3.1.1.29</ecNumber>
    </recommendedName>
</protein>
<feature type="site" description="Stabilizes the basic form of H active site to accept a proton" evidence="7">
    <location>
        <position position="96"/>
    </location>
</feature>
<evidence type="ECO:0000256" key="1">
    <source>
        <dbReference type="ARBA" id="ARBA00013260"/>
    </source>
</evidence>
<keyword evidence="7" id="KW-0963">Cytoplasm</keyword>
<dbReference type="InterPro" id="IPR036416">
    <property type="entry name" value="Pept_tRNA_hydro_sf"/>
</dbReference>
<dbReference type="RefSeq" id="WP_160334260.1">
    <property type="nucleotide sequence ID" value="NZ_CALPCR010000015.1"/>
</dbReference>
<dbReference type="Pfam" id="PF01195">
    <property type="entry name" value="Pept_tRNA_hydro"/>
    <property type="match status" value="1"/>
</dbReference>
<comment type="caution">
    <text evidence="10">The sequence shown here is derived from an EMBL/GenBank/DDBJ whole genome shotgun (WGS) entry which is preliminary data.</text>
</comment>
<feature type="binding site" evidence="7">
    <location>
        <position position="69"/>
    </location>
    <ligand>
        <name>tRNA</name>
        <dbReference type="ChEBI" id="CHEBI:17843"/>
    </ligand>
</feature>
<dbReference type="OrthoDB" id="9800507at2"/>
<evidence type="ECO:0000313" key="10">
    <source>
        <dbReference type="EMBL" id="MVX55829.1"/>
    </source>
</evidence>
<feature type="binding site" evidence="7">
    <location>
        <position position="18"/>
    </location>
    <ligand>
        <name>tRNA</name>
        <dbReference type="ChEBI" id="CHEBI:17843"/>
    </ligand>
</feature>
<dbReference type="CDD" id="cd00462">
    <property type="entry name" value="PTH"/>
    <property type="match status" value="1"/>
</dbReference>
<reference evidence="10 11" key="1">
    <citation type="submission" date="2019-12" db="EMBL/GenBank/DDBJ databases">
        <title>Microbes associate with the intestines of laboratory mice.</title>
        <authorList>
            <person name="Navarre W."/>
            <person name="Wong E."/>
        </authorList>
    </citation>
    <scope>NUCLEOTIDE SEQUENCE [LARGE SCALE GENOMIC DNA]</scope>
    <source>
        <strain evidence="10 11">NM82_D38</strain>
    </source>
</reference>
<dbReference type="InterPro" id="IPR018171">
    <property type="entry name" value="Pept_tRNA_hydro_CS"/>
</dbReference>
<feature type="binding site" evidence="7">
    <location>
        <position position="117"/>
    </location>
    <ligand>
        <name>tRNA</name>
        <dbReference type="ChEBI" id="CHEBI:17843"/>
    </ligand>
</feature>
<comment type="subunit">
    <text evidence="7">Monomer.</text>
</comment>
<evidence type="ECO:0000256" key="9">
    <source>
        <dbReference type="RuleBase" id="RU004320"/>
    </source>
</evidence>
<dbReference type="InterPro" id="IPR001328">
    <property type="entry name" value="Pept_tRNA_hydro"/>
</dbReference>
<dbReference type="GO" id="GO:0000049">
    <property type="term" value="F:tRNA binding"/>
    <property type="evidence" value="ECO:0007669"/>
    <property type="project" value="UniProtKB-UniRule"/>
</dbReference>
<sequence length="200" mass="21643">MSKAIRLIVGLGNVGASYEGTRHNAGFLFADEAARKFGGFFSPEKKFSGDVCRVKIDGREVFILKPSTFMNLSGIAVAALASFYKILPEEILVVHDELDLPPGSIKLKEGGGTAGHNGLKSITEKLGTPNFVRLRVGIGHPRNKQLSIPVADYVLTRPSPDDRQLIEDAVERGIENTALIASGNLKEAANKLNEKRTSTR</sequence>
<dbReference type="FunFam" id="3.40.50.1470:FF:000001">
    <property type="entry name" value="Peptidyl-tRNA hydrolase"/>
    <property type="match status" value="1"/>
</dbReference>
<evidence type="ECO:0000313" key="11">
    <source>
        <dbReference type="Proteomes" id="UP000472580"/>
    </source>
</evidence>
<dbReference type="SUPFAM" id="SSF53178">
    <property type="entry name" value="Peptidyl-tRNA hydrolase-like"/>
    <property type="match status" value="1"/>
</dbReference>
<accession>A0A6L6YG95</accession>
<dbReference type="GO" id="GO:0005737">
    <property type="term" value="C:cytoplasm"/>
    <property type="evidence" value="ECO:0007669"/>
    <property type="project" value="UniProtKB-SubCell"/>
</dbReference>
<organism evidence="10 11">
    <name type="scientific">Parasutterella muris</name>
    <dbReference type="NCBI Taxonomy" id="2565572"/>
    <lineage>
        <taxon>Bacteria</taxon>
        <taxon>Pseudomonadati</taxon>
        <taxon>Pseudomonadota</taxon>
        <taxon>Betaproteobacteria</taxon>
        <taxon>Burkholderiales</taxon>
        <taxon>Sutterellaceae</taxon>
        <taxon>Parasutterella</taxon>
    </lineage>
</organism>
<comment type="similarity">
    <text evidence="5 7 9">Belongs to the PTH family.</text>
</comment>
<keyword evidence="2 7" id="KW-0820">tRNA-binding</keyword>
<keyword evidence="3 7" id="KW-0378">Hydrolase</keyword>
<evidence type="ECO:0000256" key="2">
    <source>
        <dbReference type="ARBA" id="ARBA00022555"/>
    </source>
</evidence>